<dbReference type="NCBIfam" id="TIGR01212">
    <property type="entry name" value="TIGR01212 family radical SAM protein"/>
    <property type="match status" value="1"/>
</dbReference>
<evidence type="ECO:0000259" key="7">
    <source>
        <dbReference type="PROSITE" id="PS51918"/>
    </source>
</evidence>
<accession>A0A1Z2XI15</accession>
<dbReference type="SFLD" id="SFLDG01082">
    <property type="entry name" value="B12-binding_domain_containing"/>
    <property type="match status" value="1"/>
</dbReference>
<dbReference type="SFLD" id="SFLDG01091">
    <property type="entry name" value="uncharacterized_CHP01210-like"/>
    <property type="match status" value="1"/>
</dbReference>
<dbReference type="KEGG" id="pary:A4V02_08865"/>
<reference evidence="9" key="1">
    <citation type="submission" date="2016-04" db="EMBL/GenBank/DDBJ databases">
        <title>Complete Genome Sequences of Twelve Strains of a Stable Defined Moderately Diverse Mouse Microbiota 2 (sDMDMm2).</title>
        <authorList>
            <person name="Uchimura Y."/>
            <person name="Wyss M."/>
            <person name="Brugiroux S."/>
            <person name="Limenitakis J.P."/>
            <person name="Stecher B."/>
            <person name="McCoy K.D."/>
            <person name="Macpherson A.J."/>
        </authorList>
    </citation>
    <scope>NUCLEOTIDE SEQUENCE [LARGE SCALE GENOMIC DNA]</scope>
    <source>
        <strain evidence="9">YL27</strain>
    </source>
</reference>
<feature type="domain" description="Radical SAM core" evidence="7">
    <location>
        <begin position="16"/>
        <end position="256"/>
    </location>
</feature>
<dbReference type="SUPFAM" id="SSF102114">
    <property type="entry name" value="Radical SAM enzymes"/>
    <property type="match status" value="1"/>
</dbReference>
<dbReference type="OrthoDB" id="9801689at2"/>
<dbReference type="AlphaFoldDB" id="A0A1B1SAL1"/>
<evidence type="ECO:0000256" key="2">
    <source>
        <dbReference type="ARBA" id="ARBA00022485"/>
    </source>
</evidence>
<keyword evidence="4" id="KW-0479">Metal-binding</keyword>
<keyword evidence="2" id="KW-0004">4Fe-4S</keyword>
<dbReference type="SFLD" id="SFLDS00029">
    <property type="entry name" value="Radical_SAM"/>
    <property type="match status" value="1"/>
</dbReference>
<dbReference type="Proteomes" id="UP000186351">
    <property type="component" value="Chromosome"/>
</dbReference>
<dbReference type="InterPro" id="IPR006638">
    <property type="entry name" value="Elp3/MiaA/NifB-like_rSAM"/>
</dbReference>
<keyword evidence="9" id="KW-1185">Reference proteome</keyword>
<dbReference type="GO" id="GO:0003824">
    <property type="term" value="F:catalytic activity"/>
    <property type="evidence" value="ECO:0007669"/>
    <property type="project" value="InterPro"/>
</dbReference>
<dbReference type="InterPro" id="IPR007197">
    <property type="entry name" value="rSAM"/>
</dbReference>
<dbReference type="Pfam" id="PF04055">
    <property type="entry name" value="Radical_SAM"/>
    <property type="match status" value="1"/>
</dbReference>
<dbReference type="Gene3D" id="3.30.750.200">
    <property type="match status" value="1"/>
</dbReference>
<evidence type="ECO:0000256" key="1">
    <source>
        <dbReference type="ARBA" id="ARBA00001966"/>
    </source>
</evidence>
<comment type="cofactor">
    <cofactor evidence="1">
        <name>[4Fe-4S] cluster</name>
        <dbReference type="ChEBI" id="CHEBI:49883"/>
    </cofactor>
</comment>
<evidence type="ECO:0000313" key="8">
    <source>
        <dbReference type="EMBL" id="ANU63828.1"/>
    </source>
</evidence>
<protein>
    <submittedName>
        <fullName evidence="8">TIGR01212 family radical SAM protein</fullName>
    </submittedName>
</protein>
<dbReference type="InterPro" id="IPR039661">
    <property type="entry name" value="ELP3"/>
</dbReference>
<dbReference type="InterPro" id="IPR032432">
    <property type="entry name" value="Radical_SAM_C"/>
</dbReference>
<keyword evidence="6" id="KW-0411">Iron-sulfur</keyword>
<dbReference type="PROSITE" id="PS51918">
    <property type="entry name" value="RADICAL_SAM"/>
    <property type="match status" value="1"/>
</dbReference>
<dbReference type="Pfam" id="PF16199">
    <property type="entry name" value="Radical_SAM_C"/>
    <property type="match status" value="1"/>
</dbReference>
<dbReference type="GO" id="GO:0051539">
    <property type="term" value="F:4 iron, 4 sulfur cluster binding"/>
    <property type="evidence" value="ECO:0007669"/>
    <property type="project" value="UniProtKB-KW"/>
</dbReference>
<evidence type="ECO:0000256" key="4">
    <source>
        <dbReference type="ARBA" id="ARBA00022723"/>
    </source>
</evidence>
<dbReference type="PANTHER" id="PTHR11135:SF1">
    <property type="entry name" value="PROTEIN YHCC"/>
    <property type="match status" value="1"/>
</dbReference>
<dbReference type="SMART" id="SM00729">
    <property type="entry name" value="Elp3"/>
    <property type="match status" value="1"/>
</dbReference>
<proteinExistence type="predicted"/>
<evidence type="ECO:0000256" key="5">
    <source>
        <dbReference type="ARBA" id="ARBA00023004"/>
    </source>
</evidence>
<sequence length="310" mass="34596">MADKRYRDYADFLGDRFDTKMQKLSVNTGRSCPNRDGTIGRGGCTYCNNMAFTPGYCLASDSVAVQLEKGMRFFGRKYPQMRYLAYFQSYTSTHGGFDSFRSACLEALGVDGIDGMVVGTRPDCFDRRVASFLGDIRDAGKFVMMEFGAESAHDATLRRVNRCHRWADTVEAVEIACGAGLCTGLHLIMGLPGETPEMMLQTVDAVNLLLPDTVKLHQLQIVADTPLARAVAAGEESVEQWTVEGYLDFCCEAVGRLHPSIAIERFTSQSPGDMLISPRWGLKNYEFVHRLDRRLAESGIRQGMMCKYRH</sequence>
<organism evidence="8 9">
    <name type="scientific">Muribaculum intestinale</name>
    <dbReference type="NCBI Taxonomy" id="1796646"/>
    <lineage>
        <taxon>Bacteria</taxon>
        <taxon>Pseudomonadati</taxon>
        <taxon>Bacteroidota</taxon>
        <taxon>Bacteroidia</taxon>
        <taxon>Bacteroidales</taxon>
        <taxon>Muribaculaceae</taxon>
        <taxon>Muribaculum</taxon>
    </lineage>
</organism>
<gene>
    <name evidence="8" type="ORF">A4V02_08865</name>
</gene>
<evidence type="ECO:0000256" key="6">
    <source>
        <dbReference type="ARBA" id="ARBA00023014"/>
    </source>
</evidence>
<accession>A0A1B1SAL1</accession>
<keyword evidence="5" id="KW-0408">Iron</keyword>
<dbReference type="GeneID" id="65536976"/>
<dbReference type="SFLD" id="SFLDG01086">
    <property type="entry name" value="elongater_protein-like"/>
    <property type="match status" value="1"/>
</dbReference>
<dbReference type="InterPro" id="IPR058240">
    <property type="entry name" value="rSAM_sf"/>
</dbReference>
<dbReference type="InterPro" id="IPR005911">
    <property type="entry name" value="YhcC-like"/>
</dbReference>
<name>A0A1B1SAL1_9BACT</name>
<keyword evidence="3" id="KW-0949">S-adenosyl-L-methionine</keyword>
<evidence type="ECO:0000313" key="9">
    <source>
        <dbReference type="Proteomes" id="UP000186351"/>
    </source>
</evidence>
<dbReference type="PANTHER" id="PTHR11135">
    <property type="entry name" value="HISTONE ACETYLTRANSFERASE-RELATED"/>
    <property type="match status" value="1"/>
</dbReference>
<dbReference type="GO" id="GO:0046872">
    <property type="term" value="F:metal ion binding"/>
    <property type="evidence" value="ECO:0007669"/>
    <property type="project" value="UniProtKB-KW"/>
</dbReference>
<dbReference type="EMBL" id="CP015402">
    <property type="protein sequence ID" value="ANU63828.1"/>
    <property type="molecule type" value="Genomic_DNA"/>
</dbReference>
<evidence type="ECO:0000256" key="3">
    <source>
        <dbReference type="ARBA" id="ARBA00022691"/>
    </source>
</evidence>
<dbReference type="STRING" id="1796646.A4V02_08865"/>
<dbReference type="RefSeq" id="WP_068961128.1">
    <property type="nucleotide sequence ID" value="NZ_CAJTAP010000003.1"/>
</dbReference>